<dbReference type="InterPro" id="IPR026960">
    <property type="entry name" value="RVT-Znf"/>
</dbReference>
<keyword evidence="1" id="KW-1133">Transmembrane helix</keyword>
<feature type="domain" description="Reverse transcriptase" evidence="2">
    <location>
        <begin position="410"/>
        <end position="688"/>
    </location>
</feature>
<protein>
    <submittedName>
        <fullName evidence="3">RNA-directed DNA polymerase, eukaryota</fullName>
    </submittedName>
</protein>
<dbReference type="SUPFAM" id="SSF56219">
    <property type="entry name" value="DNase I-like"/>
    <property type="match status" value="1"/>
</dbReference>
<accession>A0ABQ4YZM7</accession>
<dbReference type="PANTHER" id="PTHR33116:SF77">
    <property type="entry name" value="RNA-DIRECTED DNA POLYMERASE"/>
    <property type="match status" value="1"/>
</dbReference>
<keyword evidence="3" id="KW-0808">Transferase</keyword>
<dbReference type="EMBL" id="BQNB010010812">
    <property type="protein sequence ID" value="GJS82272.1"/>
    <property type="molecule type" value="Genomic_DNA"/>
</dbReference>
<evidence type="ECO:0000256" key="1">
    <source>
        <dbReference type="SAM" id="Phobius"/>
    </source>
</evidence>
<dbReference type="GO" id="GO:0003964">
    <property type="term" value="F:RNA-directed DNA polymerase activity"/>
    <property type="evidence" value="ECO:0007669"/>
    <property type="project" value="UniProtKB-KW"/>
</dbReference>
<proteinExistence type="predicted"/>
<dbReference type="Pfam" id="PF14529">
    <property type="entry name" value="Exo_endo_phos_2"/>
    <property type="match status" value="1"/>
</dbReference>
<sequence>MENMDMFCVKRCWGNLTFDYVHSAAVGNSGGILCVWDPNCFCKENITMSDSFVMIRGVWRSTGQKYMLIAVYAPHDTKDKHMLWDYLQREIRRWKGEVVVMGDFNEVRHKSERFGSVFNAHEANMFNSFIMNSSLVEVNLGGCSFTWCHKSASKMSKLDRFLISESLVNTCPNINAITLDRYLSDHHPILLREAYYDYGPIPFKIFHYWFDMDGFNKMVEDAWKEYPGKESNAIRYFMGKLKYLKGKIREWNVTSRSSVTTAKAQYKNDLVSIDDIIDRGEGDDEVIGKRVDIINKLHDIDNIQSMEMAQKTKIRWAVEGDENSSFFHGMLNKKRNILNVRGVMVDGTWIDNPNRVKREFFDHFNARFCQPGHKGATIQMEFPKKLSDEEIREIECDVTNDEIKRAVWDCGTDKAPGPDGFTFGFFRRFWDLIKCDVFDAVRPICLIGSLYKVIAKILANRLVGVLNGIVNEVQSAFIADRQILDGPFILNEVIQWCKSKQKQALIFKVDFEKAYDSVRWDFLVDVLRKFGFGDKWCKWIQCCLRSSRGSILVNGSPTEEFQFGKGLKQGDPLSPFLFILVMESLHLSFQRIVDAGRFHGIKIGGGLVNLSHMFYADDAVFIGQWCESNITTLVHVLECFHKASGLRINMCKSKIMGVLVDGDMVKSAARKLGCLVLKNPFSYLGSIVGGCMSRKQSWSDIVERVKKRLSKWKMQTLSIGGRLTLVKSVLGSMPIFNFSIFKAPRCVLRELEGIRGQFLNGHESNSKKATWVNWKKALLSKERGRLGVSSLYAMNRGLLFKWIWRFCTQGNTLWARIIKAIHGVDGRIGVNSRVGITSCWMSITKETNMLLMKGIDLMQYMRIKVGNGESTAFWKTSGVKKVRLRIGFREHPRGGCEQDQFQKLEDLMRLVFLTPIDDRWIWGLENTGEFSVASVRRLIDDKMLPSLECKTRWIKYVPIKVNVHAWKVMTDSLPTRFNISRRGISIDYILCANCDTGVETSRHLFFSCRMAREVMKLITRWWNVPESDFDSYEEWLAWFENVRLPLKNKKMLEGVFYVLWWLLWWFRNKTIFEEEEALFRSYPYAALYFVQSPTASVSFHSPAATQRRFMTLSHYSSSRGSTNNSFLHDKTIPENDDAMVLKIDENNVHGVGDEVESEDEEEEHKSFGKKMRDLVSFSESDSCVWMWFQISLRVMVSFGVALLFFYLITKPPPPVISLKVLSLFLSTKPLLMLSHYILIVI</sequence>
<comment type="caution">
    <text evidence="3">The sequence shown here is derived from an EMBL/GenBank/DDBJ whole genome shotgun (WGS) entry which is preliminary data.</text>
</comment>
<reference evidence="3" key="1">
    <citation type="journal article" date="2022" name="Int. J. Mol. Sci.">
        <title>Draft Genome of Tanacetum Coccineum: Genomic Comparison of Closely Related Tanacetum-Family Plants.</title>
        <authorList>
            <person name="Yamashiro T."/>
            <person name="Shiraishi A."/>
            <person name="Nakayama K."/>
            <person name="Satake H."/>
        </authorList>
    </citation>
    <scope>NUCLEOTIDE SEQUENCE</scope>
</reference>
<dbReference type="SUPFAM" id="SSF56672">
    <property type="entry name" value="DNA/RNA polymerases"/>
    <property type="match status" value="1"/>
</dbReference>
<keyword evidence="4" id="KW-1185">Reference proteome</keyword>
<evidence type="ECO:0000259" key="2">
    <source>
        <dbReference type="PROSITE" id="PS50878"/>
    </source>
</evidence>
<keyword evidence="1" id="KW-0812">Transmembrane</keyword>
<feature type="transmembrane region" description="Helical" evidence="1">
    <location>
        <begin position="1220"/>
        <end position="1239"/>
    </location>
</feature>
<organism evidence="3 4">
    <name type="scientific">Tanacetum coccineum</name>
    <dbReference type="NCBI Taxonomy" id="301880"/>
    <lineage>
        <taxon>Eukaryota</taxon>
        <taxon>Viridiplantae</taxon>
        <taxon>Streptophyta</taxon>
        <taxon>Embryophyta</taxon>
        <taxon>Tracheophyta</taxon>
        <taxon>Spermatophyta</taxon>
        <taxon>Magnoliopsida</taxon>
        <taxon>eudicotyledons</taxon>
        <taxon>Gunneridae</taxon>
        <taxon>Pentapetalae</taxon>
        <taxon>asterids</taxon>
        <taxon>campanulids</taxon>
        <taxon>Asterales</taxon>
        <taxon>Asteraceae</taxon>
        <taxon>Asteroideae</taxon>
        <taxon>Anthemideae</taxon>
        <taxon>Anthemidinae</taxon>
        <taxon>Tanacetum</taxon>
    </lineage>
</organism>
<name>A0ABQ4YZM7_9ASTR</name>
<dbReference type="InterPro" id="IPR043502">
    <property type="entry name" value="DNA/RNA_pol_sf"/>
</dbReference>
<keyword evidence="3" id="KW-0695">RNA-directed DNA polymerase</keyword>
<keyword evidence="1" id="KW-0472">Membrane</keyword>
<dbReference type="Gene3D" id="3.60.10.10">
    <property type="entry name" value="Endonuclease/exonuclease/phosphatase"/>
    <property type="match status" value="1"/>
</dbReference>
<gene>
    <name evidence="3" type="ORF">Tco_0748813</name>
</gene>
<dbReference type="Proteomes" id="UP001151760">
    <property type="component" value="Unassembled WGS sequence"/>
</dbReference>
<evidence type="ECO:0000313" key="4">
    <source>
        <dbReference type="Proteomes" id="UP001151760"/>
    </source>
</evidence>
<dbReference type="InterPro" id="IPR000477">
    <property type="entry name" value="RT_dom"/>
</dbReference>
<dbReference type="PANTHER" id="PTHR33116">
    <property type="entry name" value="REVERSE TRANSCRIPTASE ZINC-BINDING DOMAIN-CONTAINING PROTEIN-RELATED-RELATED"/>
    <property type="match status" value="1"/>
</dbReference>
<dbReference type="Pfam" id="PF13966">
    <property type="entry name" value="zf-RVT"/>
    <property type="match status" value="1"/>
</dbReference>
<dbReference type="CDD" id="cd01650">
    <property type="entry name" value="RT_nLTR_like"/>
    <property type="match status" value="1"/>
</dbReference>
<dbReference type="InterPro" id="IPR036691">
    <property type="entry name" value="Endo/exonu/phosph_ase_sf"/>
</dbReference>
<reference evidence="3" key="2">
    <citation type="submission" date="2022-01" db="EMBL/GenBank/DDBJ databases">
        <authorList>
            <person name="Yamashiro T."/>
            <person name="Shiraishi A."/>
            <person name="Satake H."/>
            <person name="Nakayama K."/>
        </authorList>
    </citation>
    <scope>NUCLEOTIDE SEQUENCE</scope>
</reference>
<evidence type="ECO:0000313" key="3">
    <source>
        <dbReference type="EMBL" id="GJS82272.1"/>
    </source>
</evidence>
<dbReference type="Pfam" id="PF00078">
    <property type="entry name" value="RVT_1"/>
    <property type="match status" value="1"/>
</dbReference>
<keyword evidence="3" id="KW-0548">Nucleotidyltransferase</keyword>
<feature type="transmembrane region" description="Helical" evidence="1">
    <location>
        <begin position="1184"/>
        <end position="1208"/>
    </location>
</feature>
<dbReference type="InterPro" id="IPR005135">
    <property type="entry name" value="Endo/exonuclease/phosphatase"/>
</dbReference>
<dbReference type="PROSITE" id="PS50878">
    <property type="entry name" value="RT_POL"/>
    <property type="match status" value="1"/>
</dbReference>